<dbReference type="AlphaFoldDB" id="A0A382IR53"/>
<protein>
    <recommendedName>
        <fullName evidence="2">Phosphoadenosine phosphosulphate reductase domain-containing protein</fullName>
    </recommendedName>
</protein>
<dbReference type="Gene3D" id="3.40.50.620">
    <property type="entry name" value="HUPs"/>
    <property type="match status" value="1"/>
</dbReference>
<dbReference type="InterPro" id="IPR014729">
    <property type="entry name" value="Rossmann-like_a/b/a_fold"/>
</dbReference>
<evidence type="ECO:0008006" key="2">
    <source>
        <dbReference type="Google" id="ProtNLM"/>
    </source>
</evidence>
<name>A0A382IR53_9ZZZZ</name>
<feature type="non-terminal residue" evidence="1">
    <location>
        <position position="1"/>
    </location>
</feature>
<evidence type="ECO:0000313" key="1">
    <source>
        <dbReference type="EMBL" id="SVC02038.1"/>
    </source>
</evidence>
<accession>A0A382IR53</accession>
<sequence length="44" mass="4992">GYISIGDTHTTRRLEDGMSEEETRFFGLKRECGLHEGTDTDFAI</sequence>
<proteinExistence type="predicted"/>
<organism evidence="1">
    <name type="scientific">marine metagenome</name>
    <dbReference type="NCBI Taxonomy" id="408172"/>
    <lineage>
        <taxon>unclassified sequences</taxon>
        <taxon>metagenomes</taxon>
        <taxon>ecological metagenomes</taxon>
    </lineage>
</organism>
<reference evidence="1" key="1">
    <citation type="submission" date="2018-05" db="EMBL/GenBank/DDBJ databases">
        <authorList>
            <person name="Lanie J.A."/>
            <person name="Ng W.-L."/>
            <person name="Kazmierczak K.M."/>
            <person name="Andrzejewski T.M."/>
            <person name="Davidsen T.M."/>
            <person name="Wayne K.J."/>
            <person name="Tettelin H."/>
            <person name="Glass J.I."/>
            <person name="Rusch D."/>
            <person name="Podicherti R."/>
            <person name="Tsui H.-C.T."/>
            <person name="Winkler M.E."/>
        </authorList>
    </citation>
    <scope>NUCLEOTIDE SEQUENCE</scope>
</reference>
<dbReference type="EMBL" id="UINC01068998">
    <property type="protein sequence ID" value="SVC02038.1"/>
    <property type="molecule type" value="Genomic_DNA"/>
</dbReference>
<gene>
    <name evidence="1" type="ORF">METZ01_LOCUS254892</name>
</gene>